<dbReference type="RefSeq" id="WP_330822740.1">
    <property type="nucleotide sequence ID" value="NZ_JAZBJP010000018.1"/>
</dbReference>
<protein>
    <submittedName>
        <fullName evidence="1">DUF6333 family protein</fullName>
    </submittedName>
</protein>
<dbReference type="Pfam" id="PF19859">
    <property type="entry name" value="DUF6333"/>
    <property type="match status" value="1"/>
</dbReference>
<keyword evidence="2" id="KW-1185">Reference proteome</keyword>
<dbReference type="EMBL" id="JAZBJP010000018">
    <property type="protein sequence ID" value="MEE4422493.1"/>
    <property type="molecule type" value="Genomic_DNA"/>
</dbReference>
<reference evidence="1 2" key="1">
    <citation type="submission" date="2023-12" db="EMBL/GenBank/DDBJ databases">
        <title>30 novel species of actinomycetes from the DSMZ collection.</title>
        <authorList>
            <person name="Nouioui I."/>
        </authorList>
    </citation>
    <scope>NUCLEOTIDE SEQUENCE [LARGE SCALE GENOMIC DNA]</scope>
    <source>
        <strain evidence="1 2">DSM 41528</strain>
    </source>
</reference>
<comment type="caution">
    <text evidence="1">The sequence shown here is derived from an EMBL/GenBank/DDBJ whole genome shotgun (WGS) entry which is preliminary data.</text>
</comment>
<evidence type="ECO:0000313" key="2">
    <source>
        <dbReference type="Proteomes" id="UP001307760"/>
    </source>
</evidence>
<dbReference type="Proteomes" id="UP001307760">
    <property type="component" value="Unassembled WGS sequence"/>
</dbReference>
<name>A0ABU7NUC0_9ACTN</name>
<organism evidence="1 2">
    <name type="scientific">Streptomyces bugieae</name>
    <dbReference type="NCBI Taxonomy" id="3098223"/>
    <lineage>
        <taxon>Bacteria</taxon>
        <taxon>Bacillati</taxon>
        <taxon>Actinomycetota</taxon>
        <taxon>Actinomycetes</taxon>
        <taxon>Kitasatosporales</taxon>
        <taxon>Streptomycetaceae</taxon>
        <taxon>Streptomyces</taxon>
    </lineage>
</organism>
<evidence type="ECO:0000313" key="1">
    <source>
        <dbReference type="EMBL" id="MEE4422493.1"/>
    </source>
</evidence>
<gene>
    <name evidence="1" type="ORF">V2J85_24555</name>
</gene>
<proteinExistence type="predicted"/>
<accession>A0ABU7NUC0</accession>
<sequence length="239" mass="25773">MSDTDFWSCPPDSGVWGSGDHTITLVLPPFSGPGPVFAAHDPVRAQEFAEAFGTVDEVLEEVQSASAAEPMALETRKDLDFIRVGCWGNVLAISDPSLADNGNAHPVLGQVTALRDRFPGARIVGSAHVDCGETHSEDVIVVPGVPLLHSEGWPGEEPWTLIGDLQAVLDALGITPEVLEEEDVELSGDPRYSDWEGLARLALGPYDPWGRADLLTSVFRVRHTESATALMEEIWLPDV</sequence>